<accession>A0A0Z8KDZ7</accession>
<protein>
    <submittedName>
        <fullName evidence="2">Uncharacterized protein</fullName>
    </submittedName>
</protein>
<feature type="compositionally biased region" description="Polar residues" evidence="1">
    <location>
        <begin position="54"/>
        <end position="65"/>
    </location>
</feature>
<reference evidence="2 3" key="1">
    <citation type="submission" date="2016-02" db="EMBL/GenBank/DDBJ databases">
        <authorList>
            <consortium name="Pathogen Informatics"/>
        </authorList>
    </citation>
    <scope>NUCLEOTIDE SEQUENCE [LARGE SCALE GENOMIC DNA]</scope>
    <source>
        <strain evidence="2 3">LSS80</strain>
    </source>
</reference>
<dbReference type="EMBL" id="FIIE01000008">
    <property type="protein sequence ID" value="CYV70527.1"/>
    <property type="molecule type" value="Genomic_DNA"/>
</dbReference>
<dbReference type="RefSeq" id="WP_044763732.1">
    <property type="nucleotide sequence ID" value="NZ_CECW01000008.1"/>
</dbReference>
<dbReference type="Proteomes" id="UP000070960">
    <property type="component" value="Unassembled WGS sequence"/>
</dbReference>
<sequence length="76" mass="8740">MAFTPKKQEIAQALGDTKKNITPPQSVSSSNTEEFERKKQYQFMLKPSNREKLNQLTKESGSRSASDYLDKWLESL</sequence>
<gene>
    <name evidence="2" type="ORF">ERS132442_01092</name>
</gene>
<organism evidence="2 3">
    <name type="scientific">Streptococcus suis</name>
    <dbReference type="NCBI Taxonomy" id="1307"/>
    <lineage>
        <taxon>Bacteria</taxon>
        <taxon>Bacillati</taxon>
        <taxon>Bacillota</taxon>
        <taxon>Bacilli</taxon>
        <taxon>Lactobacillales</taxon>
        <taxon>Streptococcaceae</taxon>
        <taxon>Streptococcus</taxon>
    </lineage>
</organism>
<evidence type="ECO:0000313" key="2">
    <source>
        <dbReference type="EMBL" id="CYV70527.1"/>
    </source>
</evidence>
<feature type="region of interest" description="Disordered" evidence="1">
    <location>
        <begin position="1"/>
        <end position="65"/>
    </location>
</feature>
<feature type="compositionally biased region" description="Polar residues" evidence="1">
    <location>
        <begin position="20"/>
        <end position="32"/>
    </location>
</feature>
<evidence type="ECO:0000313" key="3">
    <source>
        <dbReference type="Proteomes" id="UP000070960"/>
    </source>
</evidence>
<dbReference type="AlphaFoldDB" id="A0A0Z8KDZ7"/>
<name>A0A0Z8KDZ7_STRSU</name>
<proteinExistence type="predicted"/>
<evidence type="ECO:0000256" key="1">
    <source>
        <dbReference type="SAM" id="MobiDB-lite"/>
    </source>
</evidence>